<proteinExistence type="predicted"/>
<sequence length="231" mass="25342">VSMMSLMYLVGKIAKDRAYVTAEDLLPQCLSDLGTTSEAVYHCYYEAYIRTHVVAPLGLPDTGFLPDPAKWARCAVAEQDEQYLYRLIQGYVSDGNTFASGGINGHAGLFTTALDISVMLHRFLTATEDDTYLKRSTIDLFSTIGDASFSSRALGWDTNTDRDGYHYCGTLSEATYLHLGYTGTQVCIDPVSGVYTSLLTNRVYPTDHGTSGGVRIAREAFNTMVHDILGL</sequence>
<dbReference type="PANTHER" id="PTHR43283:SF11">
    <property type="entry name" value="BETA-LACTAMASE-RELATED DOMAIN-CONTAINING PROTEIN"/>
    <property type="match status" value="1"/>
</dbReference>
<evidence type="ECO:0000313" key="3">
    <source>
        <dbReference type="EMBL" id="GIQ86158.1"/>
    </source>
</evidence>
<keyword evidence="1" id="KW-0378">Hydrolase</keyword>
<dbReference type="GO" id="GO:0016787">
    <property type="term" value="F:hydrolase activity"/>
    <property type="evidence" value="ECO:0007669"/>
    <property type="project" value="UniProtKB-KW"/>
</dbReference>
<reference evidence="3 4" key="1">
    <citation type="journal article" date="2018" name="PLoS ONE">
        <title>The draft genome of Kipferlia bialata reveals reductive genome evolution in fornicate parasites.</title>
        <authorList>
            <person name="Tanifuji G."/>
            <person name="Takabayashi S."/>
            <person name="Kume K."/>
            <person name="Takagi M."/>
            <person name="Nakayama T."/>
            <person name="Kamikawa R."/>
            <person name="Inagaki Y."/>
            <person name="Hashimoto T."/>
        </authorList>
    </citation>
    <scope>NUCLEOTIDE SEQUENCE [LARGE SCALE GENOMIC DNA]</scope>
    <source>
        <strain evidence="3">NY0173</strain>
    </source>
</reference>
<dbReference type="EMBL" id="BDIP01002352">
    <property type="protein sequence ID" value="GIQ86158.1"/>
    <property type="molecule type" value="Genomic_DNA"/>
</dbReference>
<dbReference type="OrthoDB" id="5946976at2759"/>
<dbReference type="AlphaFoldDB" id="A0A9K3GKG9"/>
<dbReference type="InterPro" id="IPR050789">
    <property type="entry name" value="Diverse_Enzym_Activities"/>
</dbReference>
<dbReference type="PANTHER" id="PTHR43283">
    <property type="entry name" value="BETA-LACTAMASE-RELATED"/>
    <property type="match status" value="1"/>
</dbReference>
<feature type="domain" description="Beta-lactamase-related" evidence="2">
    <location>
        <begin position="44"/>
        <end position="216"/>
    </location>
</feature>
<gene>
    <name evidence="3" type="ORF">KIPB_007957</name>
</gene>
<evidence type="ECO:0000313" key="4">
    <source>
        <dbReference type="Proteomes" id="UP000265618"/>
    </source>
</evidence>
<comment type="caution">
    <text evidence="3">The sequence shown here is derived from an EMBL/GenBank/DDBJ whole genome shotgun (WGS) entry which is preliminary data.</text>
</comment>
<organism evidence="3 4">
    <name type="scientific">Kipferlia bialata</name>
    <dbReference type="NCBI Taxonomy" id="797122"/>
    <lineage>
        <taxon>Eukaryota</taxon>
        <taxon>Metamonada</taxon>
        <taxon>Carpediemonas-like organisms</taxon>
        <taxon>Kipferlia</taxon>
    </lineage>
</organism>
<evidence type="ECO:0000259" key="2">
    <source>
        <dbReference type="Pfam" id="PF00144"/>
    </source>
</evidence>
<accession>A0A9K3GKG9</accession>
<protein>
    <recommendedName>
        <fullName evidence="2">Beta-lactamase-related domain-containing protein</fullName>
    </recommendedName>
</protein>
<dbReference type="Pfam" id="PF00144">
    <property type="entry name" value="Beta-lactamase"/>
    <property type="match status" value="1"/>
</dbReference>
<name>A0A9K3GKG9_9EUKA</name>
<feature type="non-terminal residue" evidence="3">
    <location>
        <position position="1"/>
    </location>
</feature>
<dbReference type="SUPFAM" id="SSF56601">
    <property type="entry name" value="beta-lactamase/transpeptidase-like"/>
    <property type="match status" value="1"/>
</dbReference>
<dbReference type="Proteomes" id="UP000265618">
    <property type="component" value="Unassembled WGS sequence"/>
</dbReference>
<evidence type="ECO:0000256" key="1">
    <source>
        <dbReference type="ARBA" id="ARBA00022801"/>
    </source>
</evidence>
<keyword evidence="4" id="KW-1185">Reference proteome</keyword>
<dbReference type="InterPro" id="IPR012338">
    <property type="entry name" value="Beta-lactam/transpept-like"/>
</dbReference>
<dbReference type="Gene3D" id="3.40.710.10">
    <property type="entry name" value="DD-peptidase/beta-lactamase superfamily"/>
    <property type="match status" value="1"/>
</dbReference>
<dbReference type="InterPro" id="IPR001466">
    <property type="entry name" value="Beta-lactam-related"/>
</dbReference>